<feature type="signal peptide" evidence="1">
    <location>
        <begin position="1"/>
        <end position="25"/>
    </location>
</feature>
<dbReference type="AlphaFoldDB" id="A0A225N0C2"/>
<dbReference type="EMBL" id="NJIH01000001">
    <property type="protein sequence ID" value="OWT66223.1"/>
    <property type="molecule type" value="Genomic_DNA"/>
</dbReference>
<accession>A0A225N0C2</accession>
<sequence>MSVRILCRCGAALFFVLLASGCSSSGTSSARRDTLLGNQCKWSPRSCDYSGPYDPGERAYAEKEAARLNQAETERLRHINLSGK</sequence>
<name>A0A225N0C2_9BURK</name>
<evidence type="ECO:0000256" key="1">
    <source>
        <dbReference type="SAM" id="SignalP"/>
    </source>
</evidence>
<comment type="caution">
    <text evidence="2">The sequence shown here is derived from an EMBL/GenBank/DDBJ whole genome shotgun (WGS) entry which is preliminary data.</text>
</comment>
<proteinExistence type="predicted"/>
<keyword evidence="1" id="KW-0732">Signal</keyword>
<keyword evidence="3" id="KW-1185">Reference proteome</keyword>
<organism evidence="2 3">
    <name type="scientific">Candidimonas nitroreducens</name>
    <dbReference type="NCBI Taxonomy" id="683354"/>
    <lineage>
        <taxon>Bacteria</taxon>
        <taxon>Pseudomonadati</taxon>
        <taxon>Pseudomonadota</taxon>
        <taxon>Betaproteobacteria</taxon>
        <taxon>Burkholderiales</taxon>
        <taxon>Alcaligenaceae</taxon>
        <taxon>Candidimonas</taxon>
    </lineage>
</organism>
<dbReference type="PROSITE" id="PS51257">
    <property type="entry name" value="PROKAR_LIPOPROTEIN"/>
    <property type="match status" value="1"/>
</dbReference>
<evidence type="ECO:0000313" key="2">
    <source>
        <dbReference type="EMBL" id="OWT66223.1"/>
    </source>
</evidence>
<evidence type="ECO:0008006" key="4">
    <source>
        <dbReference type="Google" id="ProtNLM"/>
    </source>
</evidence>
<reference evidence="3" key="1">
    <citation type="submission" date="2017-06" db="EMBL/GenBank/DDBJ databases">
        <title>Herbaspirillum phytohormonus sp. nov., isolated from the root nodule of Robinia pseudoacacia in lead-zinc mine.</title>
        <authorList>
            <person name="Fan M."/>
            <person name="Lin Y."/>
        </authorList>
    </citation>
    <scope>NUCLEOTIDE SEQUENCE [LARGE SCALE GENOMIC DNA]</scope>
    <source>
        <strain evidence="3">SC-089</strain>
    </source>
</reference>
<gene>
    <name evidence="2" type="ORF">CEY11_00285</name>
</gene>
<feature type="chain" id="PRO_5012330151" description="Lipoprotein" evidence="1">
    <location>
        <begin position="26"/>
        <end position="84"/>
    </location>
</feature>
<dbReference type="Proteomes" id="UP000214603">
    <property type="component" value="Unassembled WGS sequence"/>
</dbReference>
<evidence type="ECO:0000313" key="3">
    <source>
        <dbReference type="Proteomes" id="UP000214603"/>
    </source>
</evidence>
<protein>
    <recommendedName>
        <fullName evidence="4">Lipoprotein</fullName>
    </recommendedName>
</protein>